<comment type="subcellular location">
    <subcellularLocation>
        <location evidence="1">Nucleus</location>
    </subcellularLocation>
</comment>
<feature type="compositionally biased region" description="Low complexity" evidence="3">
    <location>
        <begin position="631"/>
        <end position="655"/>
    </location>
</feature>
<feature type="region of interest" description="Disordered" evidence="3">
    <location>
        <begin position="1"/>
        <end position="135"/>
    </location>
</feature>
<dbReference type="PROSITE" id="PS51017">
    <property type="entry name" value="CCT"/>
    <property type="match status" value="1"/>
</dbReference>
<feature type="compositionally biased region" description="Low complexity" evidence="3">
    <location>
        <begin position="206"/>
        <end position="239"/>
    </location>
</feature>
<feature type="compositionally biased region" description="Low complexity" evidence="3">
    <location>
        <begin position="340"/>
        <end position="375"/>
    </location>
</feature>
<evidence type="ECO:0000313" key="5">
    <source>
        <dbReference type="EMBL" id="CAE4607948.1"/>
    </source>
</evidence>
<feature type="compositionally biased region" description="Basic and acidic residues" evidence="3">
    <location>
        <begin position="1"/>
        <end position="10"/>
    </location>
</feature>
<evidence type="ECO:0000256" key="3">
    <source>
        <dbReference type="SAM" id="MobiDB-lite"/>
    </source>
</evidence>
<dbReference type="EMBL" id="HBNS01019230">
    <property type="protein sequence ID" value="CAE4607948.1"/>
    <property type="molecule type" value="Transcribed_RNA"/>
</dbReference>
<proteinExistence type="predicted"/>
<dbReference type="InterPro" id="IPR052453">
    <property type="entry name" value="CONSTANS-like_ZF"/>
</dbReference>
<feature type="domain" description="CCT" evidence="4">
    <location>
        <begin position="928"/>
        <end position="970"/>
    </location>
</feature>
<protein>
    <recommendedName>
        <fullName evidence="4">CCT domain-containing protein</fullName>
    </recommendedName>
</protein>
<dbReference type="GO" id="GO:0005634">
    <property type="term" value="C:nucleus"/>
    <property type="evidence" value="ECO:0007669"/>
    <property type="project" value="UniProtKB-SubCell"/>
</dbReference>
<evidence type="ECO:0000256" key="1">
    <source>
        <dbReference type="ARBA" id="ARBA00004123"/>
    </source>
</evidence>
<feature type="compositionally biased region" description="Low complexity" evidence="3">
    <location>
        <begin position="273"/>
        <end position="304"/>
    </location>
</feature>
<dbReference type="Pfam" id="PF06203">
    <property type="entry name" value="CCT"/>
    <property type="match status" value="1"/>
</dbReference>
<evidence type="ECO:0000256" key="2">
    <source>
        <dbReference type="ARBA" id="ARBA00023242"/>
    </source>
</evidence>
<feature type="region of interest" description="Disordered" evidence="3">
    <location>
        <begin position="700"/>
        <end position="723"/>
    </location>
</feature>
<evidence type="ECO:0000259" key="4">
    <source>
        <dbReference type="PROSITE" id="PS51017"/>
    </source>
</evidence>
<dbReference type="InterPro" id="IPR010402">
    <property type="entry name" value="CCT_domain"/>
</dbReference>
<organism evidence="5">
    <name type="scientific">Ditylum brightwellii</name>
    <dbReference type="NCBI Taxonomy" id="49249"/>
    <lineage>
        <taxon>Eukaryota</taxon>
        <taxon>Sar</taxon>
        <taxon>Stramenopiles</taxon>
        <taxon>Ochrophyta</taxon>
        <taxon>Bacillariophyta</taxon>
        <taxon>Mediophyceae</taxon>
        <taxon>Lithodesmiophycidae</taxon>
        <taxon>Lithodesmiales</taxon>
        <taxon>Lithodesmiaceae</taxon>
        <taxon>Ditylum</taxon>
    </lineage>
</organism>
<name>A0A7S4RBN8_9STRA</name>
<reference evidence="5" key="1">
    <citation type="submission" date="2021-01" db="EMBL/GenBank/DDBJ databases">
        <authorList>
            <person name="Corre E."/>
            <person name="Pelletier E."/>
            <person name="Niang G."/>
            <person name="Scheremetjew M."/>
            <person name="Finn R."/>
            <person name="Kale V."/>
            <person name="Holt S."/>
            <person name="Cochrane G."/>
            <person name="Meng A."/>
            <person name="Brown T."/>
            <person name="Cohen L."/>
        </authorList>
    </citation>
    <scope>NUCLEOTIDE SEQUENCE</scope>
    <source>
        <strain evidence="5">GSO104</strain>
    </source>
</reference>
<accession>A0A7S4RBN8</accession>
<feature type="compositionally biased region" description="Low complexity" evidence="3">
    <location>
        <begin position="313"/>
        <end position="330"/>
    </location>
</feature>
<feature type="region of interest" description="Disordered" evidence="3">
    <location>
        <begin position="517"/>
        <end position="662"/>
    </location>
</feature>
<dbReference type="PANTHER" id="PTHR31874:SF1">
    <property type="entry name" value="ZINC FINGER PROTEIN CONSTANS-LIKE 6"/>
    <property type="match status" value="1"/>
</dbReference>
<gene>
    <name evidence="5" type="ORF">DBRI00130_LOCUS15305</name>
</gene>
<feature type="region of interest" description="Disordered" evidence="3">
    <location>
        <begin position="791"/>
        <end position="900"/>
    </location>
</feature>
<feature type="compositionally biased region" description="Polar residues" evidence="3">
    <location>
        <begin position="69"/>
        <end position="112"/>
    </location>
</feature>
<feature type="compositionally biased region" description="Polar residues" evidence="3">
    <location>
        <begin position="382"/>
        <end position="391"/>
    </location>
</feature>
<feature type="compositionally biased region" description="Polar residues" evidence="3">
    <location>
        <begin position="581"/>
        <end position="594"/>
    </location>
</feature>
<sequence>MIIRKREQQRLRANSNTSRSHNSNVTMTTAPNDDNDDNNTFNEQQCPPSSISITNPGGGSAPPPPPKNNCGTLQSLLTHYDHGSNSSTATAMDTSGGNTAQQLPNSASNTIIPLTDADDSQDDDKTTNASMRDILGTEYTQRDRSSTLGEFRDRSSTFGSDFDLGFGLYSSPAHEMDTSTSNGIPTVTESTANANATTTALNGVAANPTTTTTTTTSHGGGSSSSAVVSMGGTTTSTTTEDIIFGDSTTAGIDGIPTTIMHHRHQPPSQTSKQSTFSSIAQQQQQHSSSSMLPQCSTQQPPSQQRNGIMNTNSGSRPSSGESSTSGFLSGYFGQSPPPSTANAPSSSSTEQQQHTSSQPIGETTSETTSTTTTATQKIMIPLNQNTNSKSITGGVAHTPPSALGSSYESRHFGKRPRAGSISGRLRSASDLEDMGLIDREQKGIVKDLIISGDDALQMALDRYEMGDTSELEGMIKSGAFNNRSSDVDILGDLDLDFLTVADDFGDSILNSVMNNLSSSSPAPTATASTAAVPSTSSSTNHHVTSSNSTTAAAGSASQRSKSMVIPMKPEMSDTSHPPPTQTVNRASSMPSSLMSHIVSGETTFEDDGIGDLDFNGTFPGGEEFLNLPTEQTDQSQSSAQSQHEPSSTTPSSTSSEAQHHQLGEGRFRANSLAFGSLLEDTTGSSGEGHSMFGQWMDRQPIDGETASTNKKYPPSHKHRTTSNIVGANGGLYILKEGSKMNVGDLTNGISITSKQQEHLSTTSRARGGIGASLEISGAGGINNLNRLEQMAERKREKQEKREQREREKQEKKEQREREKQEKKERDAREKQQKKEKKAAAIKAKQEKKKTEGGSGGTSAGNKTSWDKQGKNPPKEELDEEEERKEVPSGLGIPRSLSDPNLTVGLDSNGLMHVDRPDGWVGAYSPESRKIRIERFMEKRNHRVWTKKVKYDVRKNFADSRLRVKGRFVKKEDELLMRDLMSLT</sequence>
<feature type="compositionally biased region" description="Basic and acidic residues" evidence="3">
    <location>
        <begin position="791"/>
        <end position="832"/>
    </location>
</feature>
<feature type="compositionally biased region" description="Polar residues" evidence="3">
    <location>
        <begin position="11"/>
        <end position="31"/>
    </location>
</feature>
<keyword evidence="2" id="KW-0539">Nucleus</keyword>
<dbReference type="CDD" id="cd22249">
    <property type="entry name" value="UDM1_RNF168_RNF169-like"/>
    <property type="match status" value="1"/>
</dbReference>
<feature type="compositionally biased region" description="Low complexity" evidence="3">
    <location>
        <begin position="517"/>
        <end position="557"/>
    </location>
</feature>
<feature type="compositionally biased region" description="Polar residues" evidence="3">
    <location>
        <begin position="40"/>
        <end position="55"/>
    </location>
</feature>
<dbReference type="PANTHER" id="PTHR31874">
    <property type="entry name" value="CCT MOTIF FAMILY PROTEIN, EXPRESSED"/>
    <property type="match status" value="1"/>
</dbReference>
<dbReference type="AlphaFoldDB" id="A0A7S4RBN8"/>
<feature type="region of interest" description="Disordered" evidence="3">
    <location>
        <begin position="206"/>
        <end position="421"/>
    </location>
</feature>
<feature type="compositionally biased region" description="Basic and acidic residues" evidence="3">
    <location>
        <begin position="864"/>
        <end position="875"/>
    </location>
</feature>